<reference evidence="1" key="1">
    <citation type="submission" date="2014-09" db="EMBL/GenBank/DDBJ databases">
        <authorList>
            <person name="Magalhaes I.L.F."/>
            <person name="Oliveira U."/>
            <person name="Santos F.R."/>
            <person name="Vidigal T.H.D.A."/>
            <person name="Brescovit A.D."/>
            <person name="Santos A.J."/>
        </authorList>
    </citation>
    <scope>NUCLEOTIDE SEQUENCE</scope>
    <source>
        <tissue evidence="1">Shoot tissue taken approximately 20 cm above the soil surface</tissue>
    </source>
</reference>
<dbReference type="EMBL" id="GBRH01205652">
    <property type="protein sequence ID" value="JAD92243.1"/>
    <property type="molecule type" value="Transcribed_RNA"/>
</dbReference>
<proteinExistence type="predicted"/>
<name>A0A0A9DZU8_ARUDO</name>
<evidence type="ECO:0000313" key="1">
    <source>
        <dbReference type="EMBL" id="JAD92243.1"/>
    </source>
</evidence>
<reference evidence="1" key="2">
    <citation type="journal article" date="2015" name="Data Brief">
        <title>Shoot transcriptome of the giant reed, Arundo donax.</title>
        <authorList>
            <person name="Barrero R.A."/>
            <person name="Guerrero F.D."/>
            <person name="Moolhuijzen P."/>
            <person name="Goolsby J.A."/>
            <person name="Tidwell J."/>
            <person name="Bellgard S.E."/>
            <person name="Bellgard M.I."/>
        </authorList>
    </citation>
    <scope>NUCLEOTIDE SEQUENCE</scope>
    <source>
        <tissue evidence="1">Shoot tissue taken approximately 20 cm above the soil surface</tissue>
    </source>
</reference>
<accession>A0A0A9DZU8</accession>
<sequence length="75" mass="8759">MNKNDVQQSLHRQSITCPVTMHMHHMLNLFSEIRSLEHVKKTKLAARGRPTHRVEVILYMRDSICLYSALTLICI</sequence>
<dbReference type="AlphaFoldDB" id="A0A0A9DZU8"/>
<protein>
    <submittedName>
        <fullName evidence="1">Uncharacterized protein</fullName>
    </submittedName>
</protein>
<organism evidence="1">
    <name type="scientific">Arundo donax</name>
    <name type="common">Giant reed</name>
    <name type="synonym">Donax arundinaceus</name>
    <dbReference type="NCBI Taxonomy" id="35708"/>
    <lineage>
        <taxon>Eukaryota</taxon>
        <taxon>Viridiplantae</taxon>
        <taxon>Streptophyta</taxon>
        <taxon>Embryophyta</taxon>
        <taxon>Tracheophyta</taxon>
        <taxon>Spermatophyta</taxon>
        <taxon>Magnoliopsida</taxon>
        <taxon>Liliopsida</taxon>
        <taxon>Poales</taxon>
        <taxon>Poaceae</taxon>
        <taxon>PACMAD clade</taxon>
        <taxon>Arundinoideae</taxon>
        <taxon>Arundineae</taxon>
        <taxon>Arundo</taxon>
    </lineage>
</organism>